<evidence type="ECO:0000256" key="2">
    <source>
        <dbReference type="ARBA" id="ARBA00022771"/>
    </source>
</evidence>
<dbReference type="eggNOG" id="KOG1609">
    <property type="taxonomic scope" value="Eukaryota"/>
</dbReference>
<dbReference type="FunCoup" id="D8U7Q9">
    <property type="interactions" value="111"/>
</dbReference>
<keyword evidence="5" id="KW-0472">Membrane</keyword>
<reference evidence="7 8" key="1">
    <citation type="journal article" date="2010" name="Science">
        <title>Genomic analysis of organismal complexity in the multicellular green alga Volvox carteri.</title>
        <authorList>
            <person name="Prochnik S.E."/>
            <person name="Umen J."/>
            <person name="Nedelcu A.M."/>
            <person name="Hallmann A."/>
            <person name="Miller S.M."/>
            <person name="Nishii I."/>
            <person name="Ferris P."/>
            <person name="Kuo A."/>
            <person name="Mitros T."/>
            <person name="Fritz-Laylin L.K."/>
            <person name="Hellsten U."/>
            <person name="Chapman J."/>
            <person name="Simakov O."/>
            <person name="Rensing S.A."/>
            <person name="Terry A."/>
            <person name="Pangilinan J."/>
            <person name="Kapitonov V."/>
            <person name="Jurka J."/>
            <person name="Salamov A."/>
            <person name="Shapiro H."/>
            <person name="Schmutz J."/>
            <person name="Grimwood J."/>
            <person name="Lindquist E."/>
            <person name="Lucas S."/>
            <person name="Grigoriev I.V."/>
            <person name="Schmitt R."/>
            <person name="Kirk D."/>
            <person name="Rokhsar D.S."/>
        </authorList>
    </citation>
    <scope>NUCLEOTIDE SEQUENCE [LARGE SCALE GENOMIC DNA]</scope>
    <source>
        <strain evidence="8">f. Nagariensis / Eve</strain>
    </source>
</reference>
<keyword evidence="3" id="KW-0862">Zinc</keyword>
<evidence type="ECO:0000256" key="3">
    <source>
        <dbReference type="ARBA" id="ARBA00022833"/>
    </source>
</evidence>
<keyword evidence="5" id="KW-0812">Transmembrane</keyword>
<dbReference type="OrthoDB" id="264354at2759"/>
<dbReference type="KEGG" id="vcn:VOLCADRAFT_106491"/>
<keyword evidence="2" id="KW-0863">Zinc-finger</keyword>
<evidence type="ECO:0000313" key="8">
    <source>
        <dbReference type="Proteomes" id="UP000001058"/>
    </source>
</evidence>
<keyword evidence="8" id="KW-1185">Reference proteome</keyword>
<dbReference type="PANTHER" id="PTHR23012">
    <property type="entry name" value="RING/FYVE/PHD ZINC FINGER DOMAIN-CONTAINING"/>
    <property type="match status" value="1"/>
</dbReference>
<feature type="domain" description="RING-CH-type" evidence="6">
    <location>
        <begin position="220"/>
        <end position="280"/>
    </location>
</feature>
<dbReference type="AlphaFoldDB" id="D8U7Q9"/>
<dbReference type="STRING" id="3068.D8U7Q9"/>
<sequence length="452" mass="48882">MSAVDLADAIIRGATVAIVHYSAEAASRELPWDGFGGLVRICDDENLREQGVVRAVSQQSNPVQRQTSIKSPPTEAITAAQLAADRDSGMRSGRKPIFMDGTRCAAGKRDRSACNPIAPIPRNLTQHITSSGHHSPTTPGSRTTFTRPWSIQRTSCAGGGTNATSSGSSSSLIRPKSGWRSREGAGQCGPTACSLLGAGDSLKSNISSSSGSGPSSAGAAPKGESGLCRICLEEDSLNNLEQPCACAGTQKYAHHECIQRWVNEKGNLRCEICDQQYRGNFSVPPQGAAGADDPGNMFSSMFAIRMDHAGEPLGGHHNRPALDFLDESDHYYQRNPLASWCFTFVIFVMFLVVLHHTMIVADGMDGTGPSQSSGDDTDDYATSLTLFLFWIGTKAFLIGIPLYTVMRIAARQARREQYEAMLRSTAFEAPARRYVWRMQLRDQERGHGHLPV</sequence>
<evidence type="ECO:0000256" key="5">
    <source>
        <dbReference type="SAM" id="Phobius"/>
    </source>
</evidence>
<dbReference type="GO" id="GO:0016567">
    <property type="term" value="P:protein ubiquitination"/>
    <property type="evidence" value="ECO:0007669"/>
    <property type="project" value="TreeGrafter"/>
</dbReference>
<dbReference type="InParanoid" id="D8U7Q9"/>
<feature type="region of interest" description="Disordered" evidence="4">
    <location>
        <begin position="126"/>
        <end position="186"/>
    </location>
</feature>
<dbReference type="GO" id="GO:0004842">
    <property type="term" value="F:ubiquitin-protein transferase activity"/>
    <property type="evidence" value="ECO:0007669"/>
    <property type="project" value="TreeGrafter"/>
</dbReference>
<keyword evidence="5" id="KW-1133">Transmembrane helix</keyword>
<dbReference type="GO" id="GO:0008270">
    <property type="term" value="F:zinc ion binding"/>
    <property type="evidence" value="ECO:0007669"/>
    <property type="project" value="UniProtKB-KW"/>
</dbReference>
<feature type="transmembrane region" description="Helical" evidence="5">
    <location>
        <begin position="337"/>
        <end position="360"/>
    </location>
</feature>
<dbReference type="PROSITE" id="PS51292">
    <property type="entry name" value="ZF_RING_CH"/>
    <property type="match status" value="1"/>
</dbReference>
<evidence type="ECO:0000259" key="6">
    <source>
        <dbReference type="PROSITE" id="PS51292"/>
    </source>
</evidence>
<protein>
    <recommendedName>
        <fullName evidence="6">RING-CH-type domain-containing protein</fullName>
    </recommendedName>
</protein>
<evidence type="ECO:0000313" key="7">
    <source>
        <dbReference type="EMBL" id="EFJ44345.1"/>
    </source>
</evidence>
<dbReference type="InterPro" id="IPR011016">
    <property type="entry name" value="Znf_RING-CH"/>
</dbReference>
<dbReference type="SUPFAM" id="SSF57850">
    <property type="entry name" value="RING/U-box"/>
    <property type="match status" value="1"/>
</dbReference>
<dbReference type="EMBL" id="GL378365">
    <property type="protein sequence ID" value="EFJ44345.1"/>
    <property type="molecule type" value="Genomic_DNA"/>
</dbReference>
<dbReference type="RefSeq" id="XP_002954704.1">
    <property type="nucleotide sequence ID" value="XM_002954658.1"/>
</dbReference>
<dbReference type="InterPro" id="IPR033275">
    <property type="entry name" value="MARCH-like"/>
</dbReference>
<feature type="transmembrane region" description="Helical" evidence="5">
    <location>
        <begin position="380"/>
        <end position="405"/>
    </location>
</feature>
<accession>D8U7Q9</accession>
<keyword evidence="1" id="KW-0479">Metal-binding</keyword>
<gene>
    <name evidence="7" type="ORF">VOLCADRAFT_106491</name>
</gene>
<evidence type="ECO:0000256" key="1">
    <source>
        <dbReference type="ARBA" id="ARBA00022723"/>
    </source>
</evidence>
<evidence type="ECO:0000256" key="4">
    <source>
        <dbReference type="SAM" id="MobiDB-lite"/>
    </source>
</evidence>
<dbReference type="CDD" id="cd16495">
    <property type="entry name" value="RING_CH-C4HC3_MARCH"/>
    <property type="match status" value="1"/>
</dbReference>
<dbReference type="PANTHER" id="PTHR23012:SF215">
    <property type="entry name" value="RING_FYVE_PHD ZINC FINGER SUPERFAMILY PROTEIN"/>
    <property type="match status" value="1"/>
</dbReference>
<organism evidence="8">
    <name type="scientific">Volvox carteri f. nagariensis</name>
    <dbReference type="NCBI Taxonomy" id="3068"/>
    <lineage>
        <taxon>Eukaryota</taxon>
        <taxon>Viridiplantae</taxon>
        <taxon>Chlorophyta</taxon>
        <taxon>core chlorophytes</taxon>
        <taxon>Chlorophyceae</taxon>
        <taxon>CS clade</taxon>
        <taxon>Chlamydomonadales</taxon>
        <taxon>Volvocaceae</taxon>
        <taxon>Volvox</taxon>
    </lineage>
</organism>
<dbReference type="InterPro" id="IPR013083">
    <property type="entry name" value="Znf_RING/FYVE/PHD"/>
</dbReference>
<proteinExistence type="predicted"/>
<dbReference type="GeneID" id="9626117"/>
<dbReference type="Proteomes" id="UP000001058">
    <property type="component" value="Unassembled WGS sequence"/>
</dbReference>
<dbReference type="SMART" id="SM00744">
    <property type="entry name" value="RINGv"/>
    <property type="match status" value="1"/>
</dbReference>
<dbReference type="Pfam" id="PF12906">
    <property type="entry name" value="RINGv"/>
    <property type="match status" value="1"/>
</dbReference>
<name>D8U7Q9_VOLCA</name>
<feature type="compositionally biased region" description="Low complexity" evidence="4">
    <location>
        <begin position="162"/>
        <end position="171"/>
    </location>
</feature>
<dbReference type="GO" id="GO:0016020">
    <property type="term" value="C:membrane"/>
    <property type="evidence" value="ECO:0007669"/>
    <property type="project" value="TreeGrafter"/>
</dbReference>
<feature type="compositionally biased region" description="Polar residues" evidence="4">
    <location>
        <begin position="126"/>
        <end position="153"/>
    </location>
</feature>
<dbReference type="Gene3D" id="3.30.40.10">
    <property type="entry name" value="Zinc/RING finger domain, C3HC4 (zinc finger)"/>
    <property type="match status" value="1"/>
</dbReference>